<dbReference type="AlphaFoldDB" id="A0A0F9Q434"/>
<feature type="compositionally biased region" description="Basic and acidic residues" evidence="1">
    <location>
        <begin position="114"/>
        <end position="150"/>
    </location>
</feature>
<proteinExistence type="predicted"/>
<evidence type="ECO:0000313" key="2">
    <source>
        <dbReference type="EMBL" id="KKN08031.1"/>
    </source>
</evidence>
<protein>
    <submittedName>
        <fullName evidence="2">Uncharacterized protein</fullName>
    </submittedName>
</protein>
<feature type="region of interest" description="Disordered" evidence="1">
    <location>
        <begin position="106"/>
        <end position="150"/>
    </location>
</feature>
<gene>
    <name evidence="2" type="ORF">LCGC14_1060970</name>
</gene>
<reference evidence="2" key="1">
    <citation type="journal article" date="2015" name="Nature">
        <title>Complex archaea that bridge the gap between prokaryotes and eukaryotes.</title>
        <authorList>
            <person name="Spang A."/>
            <person name="Saw J.H."/>
            <person name="Jorgensen S.L."/>
            <person name="Zaremba-Niedzwiedzka K."/>
            <person name="Martijn J."/>
            <person name="Lind A.E."/>
            <person name="van Eijk R."/>
            <person name="Schleper C."/>
            <person name="Guy L."/>
            <person name="Ettema T.J."/>
        </authorList>
    </citation>
    <scope>NUCLEOTIDE SEQUENCE</scope>
</reference>
<organism evidence="2">
    <name type="scientific">marine sediment metagenome</name>
    <dbReference type="NCBI Taxonomy" id="412755"/>
    <lineage>
        <taxon>unclassified sequences</taxon>
        <taxon>metagenomes</taxon>
        <taxon>ecological metagenomes</taxon>
    </lineage>
</organism>
<comment type="caution">
    <text evidence="2">The sequence shown here is derived from an EMBL/GenBank/DDBJ whole genome shotgun (WGS) entry which is preliminary data.</text>
</comment>
<dbReference type="EMBL" id="LAZR01004502">
    <property type="protein sequence ID" value="KKN08031.1"/>
    <property type="molecule type" value="Genomic_DNA"/>
</dbReference>
<name>A0A0F9Q434_9ZZZZ</name>
<accession>A0A0F9Q434</accession>
<evidence type="ECO:0000256" key="1">
    <source>
        <dbReference type="SAM" id="MobiDB-lite"/>
    </source>
</evidence>
<sequence>MEQINTQQSLEISEQFSAEETRKAAIIITEANSIKISNNTQMENSSTLLRSIKQRIHEIDVKRKELTDPLNFVITKLIGYAKTPIDMYRESEGTIKREQTRYRLKLQQEEEEEERKAQAKADEDERNRREELERQAKAAEKKNKPEKAEALRDNAENVFIPPKPVQKKIGKIKGNHLVTNYKAKIKDRSKIPAQYWILNEKLINSIAKASKGEQLIPGVEIYPEHTTASSRR</sequence>